<accession>A0ABW5BW95</accession>
<reference evidence="11" key="1">
    <citation type="journal article" date="2019" name="Int. J. Syst. Evol. Microbiol.">
        <title>The Global Catalogue of Microorganisms (GCM) 10K type strain sequencing project: providing services to taxonomists for standard genome sequencing and annotation.</title>
        <authorList>
            <consortium name="The Broad Institute Genomics Platform"/>
            <consortium name="The Broad Institute Genome Sequencing Center for Infectious Disease"/>
            <person name="Wu L."/>
            <person name="Ma J."/>
        </authorList>
    </citation>
    <scope>NUCLEOTIDE SEQUENCE [LARGE SCALE GENOMIC DNA]</scope>
    <source>
        <strain evidence="11">CGMCC 1.15474</strain>
    </source>
</reference>
<keyword evidence="11" id="KW-1185">Reference proteome</keyword>
<dbReference type="InterPro" id="IPR023091">
    <property type="entry name" value="MetalPrtase_cat_dom_sf_prd"/>
</dbReference>
<evidence type="ECO:0000256" key="6">
    <source>
        <dbReference type="ARBA" id="ARBA00022759"/>
    </source>
</evidence>
<dbReference type="Proteomes" id="UP001597318">
    <property type="component" value="Unassembled WGS sequence"/>
</dbReference>
<keyword evidence="9" id="KW-0963">Cytoplasm</keyword>
<evidence type="ECO:0000256" key="2">
    <source>
        <dbReference type="ARBA" id="ARBA00022517"/>
    </source>
</evidence>
<name>A0ABW5BW95_9BACI</name>
<dbReference type="PANTHER" id="PTHR46986:SF1">
    <property type="entry name" value="ENDORIBONUCLEASE YBEY, CHLOROPLASTIC"/>
    <property type="match status" value="1"/>
</dbReference>
<keyword evidence="6 9" id="KW-0255">Endonuclease</keyword>
<keyword evidence="2 9" id="KW-0690">Ribosome biogenesis</keyword>
<keyword evidence="7 9" id="KW-0378">Hydrolase</keyword>
<keyword evidence="5 9" id="KW-0479">Metal-binding</keyword>
<dbReference type="NCBIfam" id="TIGR00043">
    <property type="entry name" value="rRNA maturation RNase YbeY"/>
    <property type="match status" value="1"/>
</dbReference>
<dbReference type="Pfam" id="PF02130">
    <property type="entry name" value="YbeY"/>
    <property type="match status" value="1"/>
</dbReference>
<comment type="function">
    <text evidence="9">Single strand-specific metallo-endoribonuclease involved in late-stage 70S ribosome quality control and in maturation of the 3' terminus of the 16S rRNA.</text>
</comment>
<dbReference type="SUPFAM" id="SSF55486">
    <property type="entry name" value="Metalloproteases ('zincins'), catalytic domain"/>
    <property type="match status" value="1"/>
</dbReference>
<feature type="binding site" evidence="9">
    <location>
        <position position="132"/>
    </location>
    <ligand>
        <name>Zn(2+)</name>
        <dbReference type="ChEBI" id="CHEBI:29105"/>
        <note>catalytic</note>
    </ligand>
</feature>
<gene>
    <name evidence="9 10" type="primary">ybeY</name>
    <name evidence="10" type="ORF">ACFSKK_09505</name>
</gene>
<comment type="subcellular location">
    <subcellularLocation>
        <location evidence="9">Cytoplasm</location>
    </subcellularLocation>
</comment>
<dbReference type="Gene3D" id="3.40.390.30">
    <property type="entry name" value="Metalloproteases ('zincins'), catalytic domain"/>
    <property type="match status" value="1"/>
</dbReference>
<evidence type="ECO:0000256" key="4">
    <source>
        <dbReference type="ARBA" id="ARBA00022722"/>
    </source>
</evidence>
<feature type="binding site" evidence="9">
    <location>
        <position position="122"/>
    </location>
    <ligand>
        <name>Zn(2+)</name>
        <dbReference type="ChEBI" id="CHEBI:29105"/>
        <note>catalytic</note>
    </ligand>
</feature>
<keyword evidence="8 9" id="KW-0862">Zinc</keyword>
<keyword evidence="4 9" id="KW-0540">Nuclease</keyword>
<proteinExistence type="inferred from homology"/>
<evidence type="ECO:0000313" key="10">
    <source>
        <dbReference type="EMBL" id="MFD2213914.1"/>
    </source>
</evidence>
<evidence type="ECO:0000256" key="9">
    <source>
        <dbReference type="HAMAP-Rule" id="MF_00009"/>
    </source>
</evidence>
<evidence type="ECO:0000256" key="8">
    <source>
        <dbReference type="ARBA" id="ARBA00022833"/>
    </source>
</evidence>
<evidence type="ECO:0000256" key="1">
    <source>
        <dbReference type="ARBA" id="ARBA00010875"/>
    </source>
</evidence>
<dbReference type="InterPro" id="IPR020549">
    <property type="entry name" value="YbeY_CS"/>
</dbReference>
<dbReference type="InterPro" id="IPR002036">
    <property type="entry name" value="YbeY"/>
</dbReference>
<comment type="caution">
    <text evidence="10">The sequence shown here is derived from an EMBL/GenBank/DDBJ whole genome shotgun (WGS) entry which is preliminary data.</text>
</comment>
<comment type="similarity">
    <text evidence="1 9">Belongs to the endoribonuclease YbeY family.</text>
</comment>
<protein>
    <recommendedName>
        <fullName evidence="9">Endoribonuclease YbeY</fullName>
        <ecNumber evidence="9">3.1.-.-</ecNumber>
    </recommendedName>
</protein>
<dbReference type="PROSITE" id="PS01306">
    <property type="entry name" value="UPF0054"/>
    <property type="match status" value="1"/>
</dbReference>
<dbReference type="HAMAP" id="MF_00009">
    <property type="entry name" value="Endoribonucl_YbeY"/>
    <property type="match status" value="1"/>
</dbReference>
<organism evidence="10 11">
    <name type="scientific">Metabacillus endolithicus</name>
    <dbReference type="NCBI Taxonomy" id="1535204"/>
    <lineage>
        <taxon>Bacteria</taxon>
        <taxon>Bacillati</taxon>
        <taxon>Bacillota</taxon>
        <taxon>Bacilli</taxon>
        <taxon>Bacillales</taxon>
        <taxon>Bacillaceae</taxon>
        <taxon>Metabacillus</taxon>
    </lineage>
</organism>
<evidence type="ECO:0000256" key="5">
    <source>
        <dbReference type="ARBA" id="ARBA00022723"/>
    </source>
</evidence>
<dbReference type="EMBL" id="JBHUIK010000002">
    <property type="protein sequence ID" value="MFD2213914.1"/>
    <property type="molecule type" value="Genomic_DNA"/>
</dbReference>
<sequence>MRLSIDSHDETNELTEKEIHTVEELLQFAAEQEGITEGAEISVTFVTNERIQEVNREYRDKDQPTDVISFALEEMGEGEVEIVGIDQPRMLGDIIISIPRAKEQAQDYGHSFMRELGFLAVHGFLHLLGYDHMTEADEKEMFTKQKDILNQYGLKRSETI</sequence>
<keyword evidence="3 9" id="KW-0698">rRNA processing</keyword>
<evidence type="ECO:0000256" key="7">
    <source>
        <dbReference type="ARBA" id="ARBA00022801"/>
    </source>
</evidence>
<comment type="cofactor">
    <cofactor evidence="9">
        <name>Zn(2+)</name>
        <dbReference type="ChEBI" id="CHEBI:29105"/>
    </cofactor>
    <text evidence="9">Binds 1 zinc ion.</text>
</comment>
<dbReference type="RefSeq" id="WP_247344618.1">
    <property type="nucleotide sequence ID" value="NZ_CP095550.1"/>
</dbReference>
<feature type="binding site" evidence="9">
    <location>
        <position position="126"/>
    </location>
    <ligand>
        <name>Zn(2+)</name>
        <dbReference type="ChEBI" id="CHEBI:29105"/>
        <note>catalytic</note>
    </ligand>
</feature>
<evidence type="ECO:0000313" key="11">
    <source>
        <dbReference type="Proteomes" id="UP001597318"/>
    </source>
</evidence>
<dbReference type="EC" id="3.1.-.-" evidence="9"/>
<dbReference type="PANTHER" id="PTHR46986">
    <property type="entry name" value="ENDORIBONUCLEASE YBEY, CHLOROPLASTIC"/>
    <property type="match status" value="1"/>
</dbReference>
<evidence type="ECO:0000256" key="3">
    <source>
        <dbReference type="ARBA" id="ARBA00022552"/>
    </source>
</evidence>